<evidence type="ECO:0000256" key="3">
    <source>
        <dbReference type="ARBA" id="ARBA00022552"/>
    </source>
</evidence>
<sequence>VLWVLASQRGPRRGGGGSTVSALFVPVDRRLPKIRIQTRQRDVLQDKRILVAVDAWPADSRYPAGHYIKTLGSAGDKEVETEVLLHEYDIPWEPFSEKVMACLPPSDWSMTPENTKGRVDLRKLSVMSIDPPGCKDIDDALHCTPLPNGNFAVGVHIADVSYFVQPGSALDEEAANRSTSTYLVQRRLDMLPKLLTETLCSLTSTSDHFAFSVLWELTPNADIVSVDFCKSIIRSVASLSYQEAQNIHDDPHAQDAVAQGIRGLNSLAKKLRAKRMEAGALMLASTEVKFVLDADSSDPLDVQMYQLKETHALVEEFMLLANITVGKKILRHYPTLSLLRRHPSPSRERFESLIAAAASRGFSLCVDDSSELQQSLDASVDKDDPNINKIIRILATRCMFPAQYFCSGECSQDEWHHYGLAAPIYTHFTSPIRRYADIVVHRLLAASIGVAPLPEALLDKGGMHDLAENMNRRHKAAQNAGRGSTAFHTVLFFKENPVEAEDAYILRILETRLIVLVPRFGIEGTIDLKGLADQGLLNRQADGHRITCPGKVELKVFDKIRVGIRVAEGKAAHRDAVVYTLQSPRIPGLDVEREEGARNVEGGGKKRKSADAKKK</sequence>
<protein>
    <recommendedName>
        <fullName evidence="10">Ribosomal RNA-processing protein 44</fullName>
    </recommendedName>
</protein>
<dbReference type="InterPro" id="IPR033770">
    <property type="entry name" value="RRP44_S1"/>
</dbReference>
<gene>
    <name evidence="13" type="ORF">Naga_100269g1</name>
</gene>
<dbReference type="AlphaFoldDB" id="W7TP28"/>
<reference evidence="13 14" key="1">
    <citation type="journal article" date="2014" name="Mol. Plant">
        <title>Chromosome Scale Genome Assembly and Transcriptome Profiling of Nannochloropsis gaditana in Nitrogen Depletion.</title>
        <authorList>
            <person name="Corteggiani Carpinelli E."/>
            <person name="Telatin A."/>
            <person name="Vitulo N."/>
            <person name="Forcato C."/>
            <person name="D'Angelo M."/>
            <person name="Schiavon R."/>
            <person name="Vezzi A."/>
            <person name="Giacometti G.M."/>
            <person name="Morosinotto T."/>
            <person name="Valle G."/>
        </authorList>
    </citation>
    <scope>NUCLEOTIDE SEQUENCE [LARGE SCALE GENOMIC DNA]</scope>
    <source>
        <strain evidence="13 14">B-31</strain>
    </source>
</reference>
<dbReference type="GO" id="GO:0000177">
    <property type="term" value="C:cytoplasmic exosome (RNase complex)"/>
    <property type="evidence" value="ECO:0007669"/>
    <property type="project" value="TreeGrafter"/>
</dbReference>
<dbReference type="SMART" id="SM00955">
    <property type="entry name" value="RNB"/>
    <property type="match status" value="1"/>
</dbReference>
<feature type="region of interest" description="Disordered" evidence="11">
    <location>
        <begin position="590"/>
        <end position="615"/>
    </location>
</feature>
<evidence type="ECO:0000256" key="1">
    <source>
        <dbReference type="ARBA" id="ARBA00004123"/>
    </source>
</evidence>
<proteinExistence type="inferred from homology"/>
<dbReference type="GO" id="GO:0016075">
    <property type="term" value="P:rRNA catabolic process"/>
    <property type="evidence" value="ECO:0007669"/>
    <property type="project" value="TreeGrafter"/>
</dbReference>
<dbReference type="Pfam" id="PF17215">
    <property type="entry name" value="Rrp44_S1"/>
    <property type="match status" value="1"/>
</dbReference>
<evidence type="ECO:0000256" key="2">
    <source>
        <dbReference type="ARBA" id="ARBA00005785"/>
    </source>
</evidence>
<evidence type="ECO:0000313" key="13">
    <source>
        <dbReference type="EMBL" id="EWM28885.1"/>
    </source>
</evidence>
<evidence type="ECO:0000256" key="10">
    <source>
        <dbReference type="ARBA" id="ARBA00077930"/>
    </source>
</evidence>
<dbReference type="EMBL" id="AZIL01000264">
    <property type="protein sequence ID" value="EWM28885.1"/>
    <property type="molecule type" value="Genomic_DNA"/>
</dbReference>
<evidence type="ECO:0000256" key="9">
    <source>
        <dbReference type="ARBA" id="ARBA00023242"/>
    </source>
</evidence>
<keyword evidence="6" id="KW-0271">Exosome</keyword>
<dbReference type="GO" id="GO:0000175">
    <property type="term" value="F:3'-5'-RNA exonuclease activity"/>
    <property type="evidence" value="ECO:0007669"/>
    <property type="project" value="TreeGrafter"/>
</dbReference>
<keyword evidence="9" id="KW-0539">Nucleus</keyword>
<dbReference type="GO" id="GO:0071031">
    <property type="term" value="P:nuclear mRNA surveillance of mRNA 3'-end processing"/>
    <property type="evidence" value="ECO:0007669"/>
    <property type="project" value="TreeGrafter"/>
</dbReference>
<evidence type="ECO:0000259" key="12">
    <source>
        <dbReference type="SMART" id="SM00955"/>
    </source>
</evidence>
<dbReference type="Pfam" id="PF17849">
    <property type="entry name" value="OB_Dis3"/>
    <property type="match status" value="1"/>
</dbReference>
<accession>W7TP28</accession>
<dbReference type="InterPro" id="IPR001900">
    <property type="entry name" value="RNase_II/R"/>
</dbReference>
<dbReference type="InterPro" id="IPR022966">
    <property type="entry name" value="RNase_II/R_CS"/>
</dbReference>
<feature type="domain" description="RNB" evidence="12">
    <location>
        <begin position="118"/>
        <end position="450"/>
    </location>
</feature>
<evidence type="ECO:0000256" key="4">
    <source>
        <dbReference type="ARBA" id="ARBA00022722"/>
    </source>
</evidence>
<dbReference type="InterPro" id="IPR050180">
    <property type="entry name" value="RNR_Ribonuclease"/>
</dbReference>
<dbReference type="PANTHER" id="PTHR23355">
    <property type="entry name" value="RIBONUCLEASE"/>
    <property type="match status" value="1"/>
</dbReference>
<comment type="similarity">
    <text evidence="2">Belongs to the RNR ribonuclease family.</text>
</comment>
<keyword evidence="4" id="KW-0540">Nuclease</keyword>
<comment type="caution">
    <text evidence="13">The sequence shown here is derived from an EMBL/GenBank/DDBJ whole genome shotgun (WGS) entry which is preliminary data.</text>
</comment>
<dbReference type="PROSITE" id="PS01175">
    <property type="entry name" value="RIBONUCLEASE_II"/>
    <property type="match status" value="1"/>
</dbReference>
<dbReference type="SUPFAM" id="SSF50249">
    <property type="entry name" value="Nucleic acid-binding proteins"/>
    <property type="match status" value="3"/>
</dbReference>
<dbReference type="GO" id="GO:0000176">
    <property type="term" value="C:nuclear exosome (RNase complex)"/>
    <property type="evidence" value="ECO:0007669"/>
    <property type="project" value="UniProtKB-ARBA"/>
</dbReference>
<dbReference type="Gene3D" id="2.40.50.700">
    <property type="match status" value="1"/>
</dbReference>
<organism evidence="13 14">
    <name type="scientific">Nannochloropsis gaditana</name>
    <dbReference type="NCBI Taxonomy" id="72520"/>
    <lineage>
        <taxon>Eukaryota</taxon>
        <taxon>Sar</taxon>
        <taxon>Stramenopiles</taxon>
        <taxon>Ochrophyta</taxon>
        <taxon>Eustigmatophyceae</taxon>
        <taxon>Eustigmatales</taxon>
        <taxon>Monodopsidaceae</taxon>
        <taxon>Nannochloropsis</taxon>
    </lineage>
</organism>
<evidence type="ECO:0000313" key="14">
    <source>
        <dbReference type="Proteomes" id="UP000019335"/>
    </source>
</evidence>
<keyword evidence="5" id="KW-0378">Hydrolase</keyword>
<keyword evidence="3" id="KW-0698">rRNA processing</keyword>
<dbReference type="InterPro" id="IPR012340">
    <property type="entry name" value="NA-bd_OB-fold"/>
</dbReference>
<evidence type="ECO:0000256" key="5">
    <source>
        <dbReference type="ARBA" id="ARBA00022801"/>
    </source>
</evidence>
<evidence type="ECO:0000256" key="7">
    <source>
        <dbReference type="ARBA" id="ARBA00022839"/>
    </source>
</evidence>
<dbReference type="InterPro" id="IPR041505">
    <property type="entry name" value="Dis3_CSD2"/>
</dbReference>
<dbReference type="PANTHER" id="PTHR23355:SF35">
    <property type="entry name" value="EXOSOME COMPLEX EXONUCLEASE RRP44"/>
    <property type="match status" value="1"/>
</dbReference>
<dbReference type="GO" id="GO:0006364">
    <property type="term" value="P:rRNA processing"/>
    <property type="evidence" value="ECO:0007669"/>
    <property type="project" value="UniProtKB-KW"/>
</dbReference>
<evidence type="ECO:0000256" key="8">
    <source>
        <dbReference type="ARBA" id="ARBA00022884"/>
    </source>
</evidence>
<dbReference type="Pfam" id="PF00773">
    <property type="entry name" value="RNB"/>
    <property type="match status" value="1"/>
</dbReference>
<dbReference type="Proteomes" id="UP000019335">
    <property type="component" value="Chromosome 4"/>
</dbReference>
<dbReference type="GO" id="GO:0004519">
    <property type="term" value="F:endonuclease activity"/>
    <property type="evidence" value="ECO:0007669"/>
    <property type="project" value="TreeGrafter"/>
</dbReference>
<evidence type="ECO:0000256" key="6">
    <source>
        <dbReference type="ARBA" id="ARBA00022835"/>
    </source>
</evidence>
<dbReference type="GO" id="GO:0003723">
    <property type="term" value="F:RNA binding"/>
    <property type="evidence" value="ECO:0007669"/>
    <property type="project" value="UniProtKB-KW"/>
</dbReference>
<dbReference type="OrthoDB" id="372421at2759"/>
<feature type="non-terminal residue" evidence="13">
    <location>
        <position position="1"/>
    </location>
</feature>
<dbReference type="Gene3D" id="2.40.50.140">
    <property type="entry name" value="Nucleic acid-binding proteins"/>
    <property type="match status" value="1"/>
</dbReference>
<keyword evidence="14" id="KW-1185">Reference proteome</keyword>
<dbReference type="FunFam" id="2.40.50.700:FF:000001">
    <property type="entry name" value="Exosome complex exonuclease exoribonuclease (Rrp44)"/>
    <property type="match status" value="1"/>
</dbReference>
<evidence type="ECO:0000256" key="11">
    <source>
        <dbReference type="SAM" id="MobiDB-lite"/>
    </source>
</evidence>
<name>W7TP28_9STRA</name>
<keyword evidence="7 13" id="KW-0269">Exonuclease</keyword>
<comment type="subcellular location">
    <subcellularLocation>
        <location evidence="1">Nucleus</location>
    </subcellularLocation>
</comment>
<keyword evidence="8" id="KW-0694">RNA-binding</keyword>